<dbReference type="InterPro" id="IPR050567">
    <property type="entry name" value="Mitochondrial_Carrier"/>
</dbReference>
<comment type="similarity">
    <text evidence="2 10">Belongs to the mitochondrial carrier (TC 2.A.29) family.</text>
</comment>
<evidence type="ECO:0000256" key="5">
    <source>
        <dbReference type="ARBA" id="ARBA00022737"/>
    </source>
</evidence>
<protein>
    <recommendedName>
        <fullName evidence="14">Mitochondrial carrier protein</fullName>
    </recommendedName>
</protein>
<proteinExistence type="inferred from homology"/>
<organism evidence="12 13">
    <name type="scientific">Acanthocheilonema viteae</name>
    <name type="common">Filarial nematode worm</name>
    <name type="synonym">Dipetalonema viteae</name>
    <dbReference type="NCBI Taxonomy" id="6277"/>
    <lineage>
        <taxon>Eukaryota</taxon>
        <taxon>Metazoa</taxon>
        <taxon>Ecdysozoa</taxon>
        <taxon>Nematoda</taxon>
        <taxon>Chromadorea</taxon>
        <taxon>Rhabditida</taxon>
        <taxon>Spirurina</taxon>
        <taxon>Spiruromorpha</taxon>
        <taxon>Filarioidea</taxon>
        <taxon>Onchocercidae</taxon>
        <taxon>Acanthocheilonema</taxon>
    </lineage>
</organism>
<keyword evidence="3 10" id="KW-0813">Transport</keyword>
<feature type="repeat" description="Solcar" evidence="9">
    <location>
        <begin position="114"/>
        <end position="202"/>
    </location>
</feature>
<accession>A0A498SL33</accession>
<sequence>MSRSHHTMLTVGYCSDHSNRKLEQFGYFEPVVHYLIGVIAGITGVLTGYPLDTVRIRQQTEAQNFYRCCSSIIRNEGMLGFFKGMSSPLVSFTAIHSIAFGVYGNTIKLFDNYHNLIGSFIAGNLAGIAQCCICIPSELLKIKLQLQMNNKQKLYMSSYDCAQKMIKQHGFLSMYKGTWITVARDGPGYGVWFVTYEFCAQKLSRDGTASSLTSSQLLLAGGIAGIMSWICNYPSDVIKTQFQADDSMHSYRKVNTRPDMPSLTESLNV</sequence>
<dbReference type="GO" id="GO:1990575">
    <property type="term" value="P:mitochondrial L-ornithine transmembrane transport"/>
    <property type="evidence" value="ECO:0007669"/>
    <property type="project" value="TreeGrafter"/>
</dbReference>
<evidence type="ECO:0000256" key="10">
    <source>
        <dbReference type="RuleBase" id="RU000488"/>
    </source>
</evidence>
<dbReference type="STRING" id="6277.A0A498SL33"/>
<keyword evidence="7" id="KW-0496">Mitochondrion</keyword>
<evidence type="ECO:0000256" key="2">
    <source>
        <dbReference type="ARBA" id="ARBA00006375"/>
    </source>
</evidence>
<evidence type="ECO:0000256" key="11">
    <source>
        <dbReference type="SAM" id="Phobius"/>
    </source>
</evidence>
<keyword evidence="4 9" id="KW-0812">Transmembrane</keyword>
<name>A0A498SL33_ACAVI</name>
<feature type="repeat" description="Solcar" evidence="9">
    <location>
        <begin position="28"/>
        <end position="109"/>
    </location>
</feature>
<keyword evidence="6 11" id="KW-1133">Transmembrane helix</keyword>
<dbReference type="Pfam" id="PF00153">
    <property type="entry name" value="Mito_carr"/>
    <property type="match status" value="3"/>
</dbReference>
<keyword evidence="13" id="KW-1185">Reference proteome</keyword>
<dbReference type="InterPro" id="IPR018108">
    <property type="entry name" value="MCP_transmembrane"/>
</dbReference>
<evidence type="ECO:0000256" key="8">
    <source>
        <dbReference type="ARBA" id="ARBA00023136"/>
    </source>
</evidence>
<comment type="subcellular location">
    <subcellularLocation>
        <location evidence="1">Mitochondrion membrane</location>
        <topology evidence="1">Multi-pass membrane protein</topology>
    </subcellularLocation>
</comment>
<dbReference type="AlphaFoldDB" id="A0A498SL33"/>
<evidence type="ECO:0000313" key="13">
    <source>
        <dbReference type="Proteomes" id="UP000276991"/>
    </source>
</evidence>
<dbReference type="GO" id="GO:0005289">
    <property type="term" value="F:high-affinity L-arginine transmembrane transporter activity"/>
    <property type="evidence" value="ECO:0007669"/>
    <property type="project" value="TreeGrafter"/>
</dbReference>
<dbReference type="PANTHER" id="PTHR45624:SF61">
    <property type="entry name" value="MITOCHONDRIAL BASIC AMINO ACIDS TRANSPORTER"/>
    <property type="match status" value="1"/>
</dbReference>
<reference evidence="12 13" key="1">
    <citation type="submission" date="2018-08" db="EMBL/GenBank/DDBJ databases">
        <authorList>
            <person name="Laetsch R D."/>
            <person name="Stevens L."/>
            <person name="Kumar S."/>
            <person name="Blaxter L. M."/>
        </authorList>
    </citation>
    <scope>NUCLEOTIDE SEQUENCE [LARGE SCALE GENOMIC DNA]</scope>
</reference>
<dbReference type="PROSITE" id="PS50920">
    <property type="entry name" value="SOLCAR"/>
    <property type="match status" value="2"/>
</dbReference>
<keyword evidence="8 9" id="KW-0472">Membrane</keyword>
<dbReference type="Proteomes" id="UP000276991">
    <property type="component" value="Unassembled WGS sequence"/>
</dbReference>
<evidence type="ECO:0000313" key="12">
    <source>
        <dbReference type="EMBL" id="VBB33018.1"/>
    </source>
</evidence>
<dbReference type="OrthoDB" id="193856at2759"/>
<evidence type="ECO:0000256" key="3">
    <source>
        <dbReference type="ARBA" id="ARBA00022448"/>
    </source>
</evidence>
<keyword evidence="5" id="KW-0677">Repeat</keyword>
<evidence type="ECO:0000256" key="4">
    <source>
        <dbReference type="ARBA" id="ARBA00022692"/>
    </source>
</evidence>
<feature type="transmembrane region" description="Helical" evidence="11">
    <location>
        <begin position="31"/>
        <end position="51"/>
    </location>
</feature>
<gene>
    <name evidence="12" type="ORF">NAV_LOCUS7809</name>
</gene>
<evidence type="ECO:0000256" key="6">
    <source>
        <dbReference type="ARBA" id="ARBA00022989"/>
    </source>
</evidence>
<evidence type="ECO:0000256" key="1">
    <source>
        <dbReference type="ARBA" id="ARBA00004225"/>
    </source>
</evidence>
<evidence type="ECO:0008006" key="14">
    <source>
        <dbReference type="Google" id="ProtNLM"/>
    </source>
</evidence>
<dbReference type="GO" id="GO:0031966">
    <property type="term" value="C:mitochondrial membrane"/>
    <property type="evidence" value="ECO:0007669"/>
    <property type="project" value="UniProtKB-SubCell"/>
</dbReference>
<dbReference type="PANTHER" id="PTHR45624">
    <property type="entry name" value="MITOCHONDRIAL BASIC AMINO ACIDS TRANSPORTER-RELATED"/>
    <property type="match status" value="1"/>
</dbReference>
<evidence type="ECO:0000256" key="9">
    <source>
        <dbReference type="PROSITE-ProRule" id="PRU00282"/>
    </source>
</evidence>
<evidence type="ECO:0000256" key="7">
    <source>
        <dbReference type="ARBA" id="ARBA00023128"/>
    </source>
</evidence>
<dbReference type="EMBL" id="UPTC01002086">
    <property type="protein sequence ID" value="VBB33018.1"/>
    <property type="molecule type" value="Genomic_DNA"/>
</dbReference>
<dbReference type="SUPFAM" id="SSF103506">
    <property type="entry name" value="Mitochondrial carrier"/>
    <property type="match status" value="1"/>
</dbReference>
<dbReference type="InterPro" id="IPR023395">
    <property type="entry name" value="MCP_dom_sf"/>
</dbReference>
<dbReference type="Gene3D" id="1.50.40.10">
    <property type="entry name" value="Mitochondrial carrier domain"/>
    <property type="match status" value="1"/>
</dbReference>